<dbReference type="InterPro" id="IPR001810">
    <property type="entry name" value="F-box_dom"/>
</dbReference>
<accession>A0A2U1K9Q8</accession>
<dbReference type="Pfam" id="PF00646">
    <property type="entry name" value="F-box"/>
    <property type="match status" value="1"/>
</dbReference>
<dbReference type="SUPFAM" id="SSF81383">
    <property type="entry name" value="F-box domain"/>
    <property type="match status" value="1"/>
</dbReference>
<dbReference type="NCBIfam" id="TIGR01640">
    <property type="entry name" value="F_box_assoc_1"/>
    <property type="match status" value="1"/>
</dbReference>
<proteinExistence type="predicted"/>
<dbReference type="InterPro" id="IPR017451">
    <property type="entry name" value="F-box-assoc_interact_dom"/>
</dbReference>
<dbReference type="AlphaFoldDB" id="A0A2U1K9Q8"/>
<dbReference type="Pfam" id="PF08268">
    <property type="entry name" value="FBA_3"/>
    <property type="match status" value="1"/>
</dbReference>
<dbReference type="SMART" id="SM00256">
    <property type="entry name" value="FBOX"/>
    <property type="match status" value="1"/>
</dbReference>
<dbReference type="Proteomes" id="UP000245207">
    <property type="component" value="Unassembled WGS sequence"/>
</dbReference>
<feature type="domain" description="F-box" evidence="1">
    <location>
        <begin position="40"/>
        <end position="79"/>
    </location>
</feature>
<keyword evidence="3" id="KW-1185">Reference proteome</keyword>
<dbReference type="STRING" id="35608.A0A2U1K9Q8"/>
<dbReference type="Gene3D" id="1.20.1280.50">
    <property type="match status" value="1"/>
</dbReference>
<comment type="caution">
    <text evidence="2">The sequence shown here is derived from an EMBL/GenBank/DDBJ whole genome shotgun (WGS) entry which is preliminary data.</text>
</comment>
<evidence type="ECO:0000313" key="3">
    <source>
        <dbReference type="Proteomes" id="UP000245207"/>
    </source>
</evidence>
<sequence length="422" mass="48667">MSEKASKAMSLLKLVEERALLKKKIDERKQKEQLDSIPYIPKDCVSNILIRLPIESLQRARFVCKPWYGIINSPKFIRSNLCQSERVMIFLCPVNSFFHDWSNQYSNFQENSTTFSVESRIFDLKSVHVLHRPLIEPSLKYAIKYMLLADGKSIIGEFNATCLGKIRASCDGLIVVDNKLKKGELVIVNPVTRELSLLPLGTICLPHEESYGLVYCGTQGYKLVHLFLDESQFIGCEVLQTGEKSWKVIDGPSFGLMKWFGYDPVFAICALHWVPAVDHCEYIVTMTIDDEKFHKIMLPKSSRFNDRIMEVSERLCFVTHEEMNEISIWLLESLSSVIWTKKYTIAVGCIRDLIPLYFSRFKWELYFLDKDGSIFSFDFEFEQMRKIATEKGSFPISGASYSLHVNSLVSWQNKEKARSVSM</sequence>
<dbReference type="InterPro" id="IPR050796">
    <property type="entry name" value="SCF_F-box_component"/>
</dbReference>
<reference evidence="2 3" key="1">
    <citation type="journal article" date="2018" name="Mol. Plant">
        <title>The genome of Artemisia annua provides insight into the evolution of Asteraceae family and artemisinin biosynthesis.</title>
        <authorList>
            <person name="Shen Q."/>
            <person name="Zhang L."/>
            <person name="Liao Z."/>
            <person name="Wang S."/>
            <person name="Yan T."/>
            <person name="Shi P."/>
            <person name="Liu M."/>
            <person name="Fu X."/>
            <person name="Pan Q."/>
            <person name="Wang Y."/>
            <person name="Lv Z."/>
            <person name="Lu X."/>
            <person name="Zhang F."/>
            <person name="Jiang W."/>
            <person name="Ma Y."/>
            <person name="Chen M."/>
            <person name="Hao X."/>
            <person name="Li L."/>
            <person name="Tang Y."/>
            <person name="Lv G."/>
            <person name="Zhou Y."/>
            <person name="Sun X."/>
            <person name="Brodelius P.E."/>
            <person name="Rose J.K.C."/>
            <person name="Tang K."/>
        </authorList>
    </citation>
    <scope>NUCLEOTIDE SEQUENCE [LARGE SCALE GENOMIC DNA]</scope>
    <source>
        <strain evidence="3">cv. Huhao1</strain>
        <tissue evidence="2">Leaf</tissue>
    </source>
</reference>
<dbReference type="PANTHER" id="PTHR31672:SF11">
    <property type="entry name" value="F-BOX PROTEIN CPR1-LIKE ISOFORM X2"/>
    <property type="match status" value="1"/>
</dbReference>
<name>A0A2U1K9Q8_ARTAN</name>
<evidence type="ECO:0000313" key="2">
    <source>
        <dbReference type="EMBL" id="PWA26161.1"/>
    </source>
</evidence>
<dbReference type="EMBL" id="PKPP01028439">
    <property type="protein sequence ID" value="PWA26161.1"/>
    <property type="molecule type" value="Genomic_DNA"/>
</dbReference>
<dbReference type="InterPro" id="IPR036047">
    <property type="entry name" value="F-box-like_dom_sf"/>
</dbReference>
<organism evidence="2 3">
    <name type="scientific">Artemisia annua</name>
    <name type="common">Sweet wormwood</name>
    <dbReference type="NCBI Taxonomy" id="35608"/>
    <lineage>
        <taxon>Eukaryota</taxon>
        <taxon>Viridiplantae</taxon>
        <taxon>Streptophyta</taxon>
        <taxon>Embryophyta</taxon>
        <taxon>Tracheophyta</taxon>
        <taxon>Spermatophyta</taxon>
        <taxon>Magnoliopsida</taxon>
        <taxon>eudicotyledons</taxon>
        <taxon>Gunneridae</taxon>
        <taxon>Pentapetalae</taxon>
        <taxon>asterids</taxon>
        <taxon>campanulids</taxon>
        <taxon>Asterales</taxon>
        <taxon>Asteraceae</taxon>
        <taxon>Asteroideae</taxon>
        <taxon>Anthemideae</taxon>
        <taxon>Artemisiinae</taxon>
        <taxon>Artemisia</taxon>
    </lineage>
</organism>
<dbReference type="PANTHER" id="PTHR31672">
    <property type="entry name" value="BNACNNG10540D PROTEIN"/>
    <property type="match status" value="1"/>
</dbReference>
<evidence type="ECO:0000259" key="1">
    <source>
        <dbReference type="SMART" id="SM00256"/>
    </source>
</evidence>
<gene>
    <name evidence="2" type="ORF">CTI12_AA628220</name>
</gene>
<dbReference type="OrthoDB" id="1938527at2759"/>
<protein>
    <submittedName>
        <fullName evidence="2">F-box domain-containing protein</fullName>
    </submittedName>
</protein>
<dbReference type="InterPro" id="IPR013187">
    <property type="entry name" value="F-box-assoc_dom_typ3"/>
</dbReference>